<organism evidence="2 3">
    <name type="scientific">Actinosynnema pretiosum</name>
    <dbReference type="NCBI Taxonomy" id="42197"/>
    <lineage>
        <taxon>Bacteria</taxon>
        <taxon>Bacillati</taxon>
        <taxon>Actinomycetota</taxon>
        <taxon>Actinomycetes</taxon>
        <taxon>Pseudonocardiales</taxon>
        <taxon>Pseudonocardiaceae</taxon>
        <taxon>Actinosynnema</taxon>
    </lineage>
</organism>
<dbReference type="AlphaFoldDB" id="A0A290Z698"/>
<dbReference type="RefSeq" id="WP_096493710.1">
    <property type="nucleotide sequence ID" value="NZ_CP023445.1"/>
</dbReference>
<reference evidence="2" key="1">
    <citation type="submission" date="2017-09" db="EMBL/GenBank/DDBJ databases">
        <title>Complete Genome Sequence of ansamitocin-producing Bacterium Actinosynnema pretiosum X47.</title>
        <authorList>
            <person name="Cao G."/>
            <person name="Zong G."/>
            <person name="Zhong C."/>
            <person name="Fu J."/>
        </authorList>
    </citation>
    <scope>NUCLEOTIDE SEQUENCE [LARGE SCALE GENOMIC DNA]</scope>
    <source>
        <strain evidence="2">X47</strain>
    </source>
</reference>
<dbReference type="Gene3D" id="1.10.10.10">
    <property type="entry name" value="Winged helix-like DNA-binding domain superfamily/Winged helix DNA-binding domain"/>
    <property type="match status" value="1"/>
</dbReference>
<dbReference type="InterPro" id="IPR052509">
    <property type="entry name" value="Metal_resp_DNA-bind_regulator"/>
</dbReference>
<dbReference type="InterPro" id="IPR036390">
    <property type="entry name" value="WH_DNA-bd_sf"/>
</dbReference>
<dbReference type="Proteomes" id="UP000218505">
    <property type="component" value="Chromosome"/>
</dbReference>
<proteinExistence type="predicted"/>
<keyword evidence="3" id="KW-1185">Reference proteome</keyword>
<protein>
    <submittedName>
        <fullName evidence="2">PadR family transcriptional regulator</fullName>
    </submittedName>
</protein>
<dbReference type="EMBL" id="CP023445">
    <property type="protein sequence ID" value="ATE54502.1"/>
    <property type="molecule type" value="Genomic_DNA"/>
</dbReference>
<accession>A0A290Z698</accession>
<feature type="domain" description="Transcription regulator PadR N-terminal" evidence="1">
    <location>
        <begin position="11"/>
        <end position="85"/>
    </location>
</feature>
<name>A0A290Z698_9PSEU</name>
<dbReference type="PANTHER" id="PTHR33169:SF14">
    <property type="entry name" value="TRANSCRIPTIONAL REGULATOR RV3488"/>
    <property type="match status" value="1"/>
</dbReference>
<dbReference type="PANTHER" id="PTHR33169">
    <property type="entry name" value="PADR-FAMILY TRANSCRIPTIONAL REGULATOR"/>
    <property type="match status" value="1"/>
</dbReference>
<dbReference type="InterPro" id="IPR036388">
    <property type="entry name" value="WH-like_DNA-bd_sf"/>
</dbReference>
<sequence>MRGVTTLGLAVLRLLAERSQHPYELQQQLRDQGLDRIVKVTHGALYHTVDTLAKDELITPVETTRAGKRPARTVYSITGEGRRVAGERLRELLTTTSSDYPVYCAALALMSLLDPGDAADRLDSRRVRLESELDASNAAYDALVARGVPLIDLVEVRHVQAHLRADIDLTRALVEEVRDGRLRWPTSDTEGKTEQRARECTS</sequence>
<dbReference type="KEGG" id="apre:CNX65_15375"/>
<evidence type="ECO:0000313" key="2">
    <source>
        <dbReference type="EMBL" id="ATE54502.1"/>
    </source>
</evidence>
<dbReference type="SUPFAM" id="SSF46785">
    <property type="entry name" value="Winged helix' DNA-binding domain"/>
    <property type="match status" value="1"/>
</dbReference>
<dbReference type="Pfam" id="PF03551">
    <property type="entry name" value="PadR"/>
    <property type="match status" value="1"/>
</dbReference>
<gene>
    <name evidence="2" type="ORF">CNX65_15375</name>
</gene>
<evidence type="ECO:0000259" key="1">
    <source>
        <dbReference type="Pfam" id="PF03551"/>
    </source>
</evidence>
<dbReference type="InterPro" id="IPR005149">
    <property type="entry name" value="Tscrpt_reg_PadR_N"/>
</dbReference>
<evidence type="ECO:0000313" key="3">
    <source>
        <dbReference type="Proteomes" id="UP000218505"/>
    </source>
</evidence>